<dbReference type="InterPro" id="IPR036412">
    <property type="entry name" value="HAD-like_sf"/>
</dbReference>
<comment type="caution">
    <text evidence="1">The sequence shown here is derived from an EMBL/GenBank/DDBJ whole genome shotgun (WGS) entry which is preliminary data.</text>
</comment>
<dbReference type="InterPro" id="IPR006549">
    <property type="entry name" value="HAD-SF_hydro_IIIA"/>
</dbReference>
<dbReference type="Proteomes" id="UP000231914">
    <property type="component" value="Unassembled WGS sequence"/>
</dbReference>
<proteinExistence type="predicted"/>
<dbReference type="GO" id="GO:0006281">
    <property type="term" value="P:DNA repair"/>
    <property type="evidence" value="ECO:0007669"/>
    <property type="project" value="TreeGrafter"/>
</dbReference>
<dbReference type="Gene3D" id="1.10.150.240">
    <property type="entry name" value="Putative phosphatase, domain 2"/>
    <property type="match status" value="1"/>
</dbReference>
<dbReference type="SFLD" id="SFLDG01129">
    <property type="entry name" value="C1.5:_HAD__Beta-PGM__Phosphata"/>
    <property type="match status" value="1"/>
</dbReference>
<dbReference type="Pfam" id="PF13419">
    <property type="entry name" value="HAD_2"/>
    <property type="match status" value="1"/>
</dbReference>
<dbReference type="PANTHER" id="PTHR43434">
    <property type="entry name" value="PHOSPHOGLYCOLATE PHOSPHATASE"/>
    <property type="match status" value="1"/>
</dbReference>
<reference evidence="1 2" key="1">
    <citation type="submission" date="2016-10" db="EMBL/GenBank/DDBJ databases">
        <title>WGS of isloates from the oral cavity of healthy individuals.</title>
        <authorList>
            <person name="Sharma S."/>
            <person name="Pal V.K."/>
            <person name="Patil P.B."/>
            <person name="Korpole S."/>
            <person name="Grover V."/>
        </authorList>
    </citation>
    <scope>NUCLEOTIDE SEQUENCE [LARGE SCALE GENOMIC DNA]</scope>
    <source>
        <strain evidence="1 2">DISK12</strain>
    </source>
</reference>
<dbReference type="NCBIfam" id="TIGR01549">
    <property type="entry name" value="HAD-SF-IA-v1"/>
    <property type="match status" value="1"/>
</dbReference>
<dbReference type="EMBL" id="MKXG01000268">
    <property type="protein sequence ID" value="PJZ14631.1"/>
    <property type="molecule type" value="Genomic_DNA"/>
</dbReference>
<dbReference type="PANTHER" id="PTHR43434:SF26">
    <property type="entry name" value="PYROPHOSPHATASE PPAX"/>
    <property type="match status" value="1"/>
</dbReference>
<sequence>MIKTILFDVDGTIVDTQKVVLSTFKEVIKEYLNANVNINDLAFALGIPGRDAIKHFTNNKVLINKMAKSWSEKASNRVNEDTLFNNIPETIKSLSQEGITLGIVTSKTKQEYINEVSHFGLDDYFDVIVNASDTKNHKPNPEPLNFAISKLGVDRTETLYVGDTKYDMLTANAAKVKFALANWGAHEELPEADYQLNNPINLEEIVKG</sequence>
<dbReference type="PRINTS" id="PR00413">
    <property type="entry name" value="HADHALOGNASE"/>
</dbReference>
<dbReference type="InterPro" id="IPR050155">
    <property type="entry name" value="HAD-like_hydrolase_sf"/>
</dbReference>
<organism evidence="1 2">
    <name type="scientific">Lactobacillus crispatus</name>
    <dbReference type="NCBI Taxonomy" id="47770"/>
    <lineage>
        <taxon>Bacteria</taxon>
        <taxon>Bacillati</taxon>
        <taxon>Bacillota</taxon>
        <taxon>Bacilli</taxon>
        <taxon>Lactobacillales</taxon>
        <taxon>Lactobacillaceae</taxon>
        <taxon>Lactobacillus</taxon>
    </lineage>
</organism>
<dbReference type="InterPro" id="IPR006439">
    <property type="entry name" value="HAD-SF_hydro_IA"/>
</dbReference>
<dbReference type="GO" id="GO:0005829">
    <property type="term" value="C:cytosol"/>
    <property type="evidence" value="ECO:0007669"/>
    <property type="project" value="TreeGrafter"/>
</dbReference>
<dbReference type="NCBIfam" id="TIGR01662">
    <property type="entry name" value="HAD-SF-IIIA"/>
    <property type="match status" value="1"/>
</dbReference>
<dbReference type="SUPFAM" id="SSF56784">
    <property type="entry name" value="HAD-like"/>
    <property type="match status" value="1"/>
</dbReference>
<dbReference type="SFLD" id="SFLDG01135">
    <property type="entry name" value="C1.5.6:_HAD__Beta-PGM__Phospha"/>
    <property type="match status" value="1"/>
</dbReference>
<dbReference type="AlphaFoldDB" id="A0A2M9WL18"/>
<dbReference type="RefSeq" id="WP_100733169.1">
    <property type="nucleotide sequence ID" value="NZ_MKXG01000268.1"/>
</dbReference>
<gene>
    <name evidence="1" type="ORF">BHU41_12810</name>
</gene>
<accession>A0A2M9WL18</accession>
<dbReference type="GO" id="GO:0008967">
    <property type="term" value="F:phosphoglycolate phosphatase activity"/>
    <property type="evidence" value="ECO:0007669"/>
    <property type="project" value="TreeGrafter"/>
</dbReference>
<protein>
    <submittedName>
        <fullName evidence="1">Haloacid dehalogenase</fullName>
    </submittedName>
</protein>
<dbReference type="InterPro" id="IPR023198">
    <property type="entry name" value="PGP-like_dom2"/>
</dbReference>
<evidence type="ECO:0000313" key="1">
    <source>
        <dbReference type="EMBL" id="PJZ14631.1"/>
    </source>
</evidence>
<name>A0A2M9WL18_9LACO</name>
<dbReference type="SFLD" id="SFLDS00003">
    <property type="entry name" value="Haloacid_Dehalogenase"/>
    <property type="match status" value="1"/>
</dbReference>
<dbReference type="InterPro" id="IPR041492">
    <property type="entry name" value="HAD_2"/>
</dbReference>
<evidence type="ECO:0000313" key="2">
    <source>
        <dbReference type="Proteomes" id="UP000231914"/>
    </source>
</evidence>
<dbReference type="Gene3D" id="3.40.50.1000">
    <property type="entry name" value="HAD superfamily/HAD-like"/>
    <property type="match status" value="1"/>
</dbReference>
<dbReference type="InterPro" id="IPR023214">
    <property type="entry name" value="HAD_sf"/>
</dbReference>